<dbReference type="Gene3D" id="3.40.50.150">
    <property type="entry name" value="Vaccinia Virus protein VP39"/>
    <property type="match status" value="1"/>
</dbReference>
<dbReference type="Proteomes" id="UP000305451">
    <property type="component" value="Unassembled WGS sequence"/>
</dbReference>
<accession>A0A4V3RZ08</accession>
<keyword evidence="8" id="KW-1185">Reference proteome</keyword>
<comment type="caution">
    <text evidence="7">The sequence shown here is derived from an EMBL/GenBank/DDBJ whole genome shotgun (WGS) entry which is preliminary data.</text>
</comment>
<comment type="similarity">
    <text evidence="6">Belongs to the methyltransferase superfamily. RNA methyltransferase RsmG family.</text>
</comment>
<dbReference type="EMBL" id="SRXV01000003">
    <property type="protein sequence ID" value="TGY92479.1"/>
    <property type="molecule type" value="Genomic_DNA"/>
</dbReference>
<keyword evidence="1 6" id="KW-0963">Cytoplasm</keyword>
<dbReference type="EC" id="2.1.1.170" evidence="6"/>
<keyword evidence="2 6" id="KW-0698">rRNA processing</keyword>
<dbReference type="InterPro" id="IPR003682">
    <property type="entry name" value="rRNA_ssu_MeTfrase_G"/>
</dbReference>
<feature type="binding site" evidence="6">
    <location>
        <begin position="129"/>
        <end position="130"/>
    </location>
    <ligand>
        <name>S-adenosyl-L-methionine</name>
        <dbReference type="ChEBI" id="CHEBI:59789"/>
    </ligand>
</feature>
<keyword evidence="4 6" id="KW-0808">Transferase</keyword>
<evidence type="ECO:0000313" key="7">
    <source>
        <dbReference type="EMBL" id="TGY92479.1"/>
    </source>
</evidence>
<dbReference type="OrthoDB" id="9808773at2"/>
<evidence type="ECO:0000256" key="5">
    <source>
        <dbReference type="ARBA" id="ARBA00022691"/>
    </source>
</evidence>
<reference evidence="7 8" key="1">
    <citation type="journal article" date="2013" name="Int. J. Syst. Evol. Microbiol.">
        <title>Marinicauda pacifica gen. nov., sp. nov., a prosthecate alphaproteobacterium of the family Hyphomonadaceae isolated from deep seawater.</title>
        <authorList>
            <person name="Zhang X.Y."/>
            <person name="Li G.W."/>
            <person name="Wang C.S."/>
            <person name="Zhang Y.J."/>
            <person name="Xu X.W."/>
            <person name="Li H."/>
            <person name="Liu A."/>
            <person name="Liu C."/>
            <person name="Xie B.B."/>
            <person name="Qin Q.L."/>
            <person name="Xu Z."/>
            <person name="Chen X.L."/>
            <person name="Zhou B.C."/>
            <person name="Zhang Y.Z."/>
        </authorList>
    </citation>
    <scope>NUCLEOTIDE SEQUENCE [LARGE SCALE GENOMIC DNA]</scope>
    <source>
        <strain evidence="7 8">P-1 km-3</strain>
    </source>
</reference>
<dbReference type="HAMAP" id="MF_00074">
    <property type="entry name" value="16SrRNA_methyltr_G"/>
    <property type="match status" value="1"/>
</dbReference>
<evidence type="ECO:0000256" key="3">
    <source>
        <dbReference type="ARBA" id="ARBA00022603"/>
    </source>
</evidence>
<evidence type="ECO:0000256" key="4">
    <source>
        <dbReference type="ARBA" id="ARBA00022679"/>
    </source>
</evidence>
<dbReference type="GO" id="GO:0070043">
    <property type="term" value="F:rRNA (guanine-N7-)-methyltransferase activity"/>
    <property type="evidence" value="ECO:0007669"/>
    <property type="project" value="UniProtKB-UniRule"/>
</dbReference>
<feature type="binding site" evidence="6">
    <location>
        <position position="144"/>
    </location>
    <ligand>
        <name>S-adenosyl-L-methionine</name>
        <dbReference type="ChEBI" id="CHEBI:59789"/>
    </ligand>
</feature>
<feature type="binding site" evidence="6">
    <location>
        <position position="75"/>
    </location>
    <ligand>
        <name>S-adenosyl-L-methionine</name>
        <dbReference type="ChEBI" id="CHEBI:59789"/>
    </ligand>
</feature>
<organism evidence="7 8">
    <name type="scientific">Marinicauda pacifica</name>
    <dbReference type="NCBI Taxonomy" id="1133559"/>
    <lineage>
        <taxon>Bacteria</taxon>
        <taxon>Pseudomonadati</taxon>
        <taxon>Pseudomonadota</taxon>
        <taxon>Alphaproteobacteria</taxon>
        <taxon>Maricaulales</taxon>
        <taxon>Maricaulaceae</taxon>
        <taxon>Marinicauda</taxon>
    </lineage>
</organism>
<comment type="caution">
    <text evidence="6">Lacks conserved residue(s) required for the propagation of feature annotation.</text>
</comment>
<dbReference type="PIRSF" id="PIRSF003078">
    <property type="entry name" value="GidB"/>
    <property type="match status" value="1"/>
</dbReference>
<comment type="catalytic activity">
    <reaction evidence="6">
        <text>guanosine(527) in 16S rRNA + S-adenosyl-L-methionine = N(7)-methylguanosine(527) in 16S rRNA + S-adenosyl-L-homocysteine</text>
        <dbReference type="Rhea" id="RHEA:42732"/>
        <dbReference type="Rhea" id="RHEA-COMP:10209"/>
        <dbReference type="Rhea" id="RHEA-COMP:10210"/>
        <dbReference type="ChEBI" id="CHEBI:57856"/>
        <dbReference type="ChEBI" id="CHEBI:59789"/>
        <dbReference type="ChEBI" id="CHEBI:74269"/>
        <dbReference type="ChEBI" id="CHEBI:74480"/>
        <dbReference type="EC" id="2.1.1.170"/>
    </reaction>
</comment>
<evidence type="ECO:0000256" key="2">
    <source>
        <dbReference type="ARBA" id="ARBA00022552"/>
    </source>
</evidence>
<gene>
    <name evidence="6 7" type="primary">rsmG</name>
    <name evidence="7" type="ORF">E5162_12645</name>
</gene>
<dbReference type="InterPro" id="IPR029063">
    <property type="entry name" value="SAM-dependent_MTases_sf"/>
</dbReference>
<dbReference type="SUPFAM" id="SSF53335">
    <property type="entry name" value="S-adenosyl-L-methionine-dependent methyltransferases"/>
    <property type="match status" value="1"/>
</dbReference>
<dbReference type="GO" id="GO:0005829">
    <property type="term" value="C:cytosol"/>
    <property type="evidence" value="ECO:0007669"/>
    <property type="project" value="TreeGrafter"/>
</dbReference>
<proteinExistence type="inferred from homology"/>
<dbReference type="RefSeq" id="WP_135945614.1">
    <property type="nucleotide sequence ID" value="NZ_BMEI01000003.1"/>
</dbReference>
<name>A0A4V3RZ08_9PROT</name>
<keyword evidence="3 6" id="KW-0489">Methyltransferase</keyword>
<dbReference type="PANTHER" id="PTHR31760">
    <property type="entry name" value="S-ADENOSYL-L-METHIONINE-DEPENDENT METHYLTRANSFERASES SUPERFAMILY PROTEIN"/>
    <property type="match status" value="1"/>
</dbReference>
<evidence type="ECO:0000256" key="6">
    <source>
        <dbReference type="HAMAP-Rule" id="MF_00074"/>
    </source>
</evidence>
<evidence type="ECO:0000313" key="8">
    <source>
        <dbReference type="Proteomes" id="UP000305451"/>
    </source>
</evidence>
<evidence type="ECO:0000256" key="1">
    <source>
        <dbReference type="ARBA" id="ARBA00022490"/>
    </source>
</evidence>
<comment type="subcellular location">
    <subcellularLocation>
        <location evidence="6">Cytoplasm</location>
    </subcellularLocation>
</comment>
<dbReference type="PANTHER" id="PTHR31760:SF0">
    <property type="entry name" value="S-ADENOSYL-L-METHIONINE-DEPENDENT METHYLTRANSFERASES SUPERFAMILY PROTEIN"/>
    <property type="match status" value="1"/>
</dbReference>
<dbReference type="NCBIfam" id="TIGR00138">
    <property type="entry name" value="rsmG_gidB"/>
    <property type="match status" value="1"/>
</dbReference>
<sequence>MLDEGLDADGFRERTGVSRETLARYETWRSMLEERNAVMNLVGRSTLPDFWHRHALDSWQIQTHAPEADHWLDLGAGAGFPGFAIAFALMERGGEGSVTLVESVQKKASFLRDVADATKAPAIVKPVRAESLDPHSRYQVVTARALTSLTRLIEYAKPFVDNGAICLFPKGARYGEELTEARKSWTFNLDVIPSLTSPDAAILRIEDVTRV</sequence>
<dbReference type="AlphaFoldDB" id="A0A4V3RZ08"/>
<feature type="binding site" evidence="6">
    <location>
        <position position="80"/>
    </location>
    <ligand>
        <name>S-adenosyl-L-methionine</name>
        <dbReference type="ChEBI" id="CHEBI:59789"/>
    </ligand>
</feature>
<comment type="function">
    <text evidence="6">Specifically methylates the N7 position of guanine in position 527 of 16S rRNA.</text>
</comment>
<keyword evidence="5 6" id="KW-0949">S-adenosyl-L-methionine</keyword>
<protein>
    <recommendedName>
        <fullName evidence="6">Ribosomal RNA small subunit methyltransferase G</fullName>
        <ecNumber evidence="6">2.1.1.170</ecNumber>
    </recommendedName>
    <alternativeName>
        <fullName evidence="6">16S rRNA 7-methylguanosine methyltransferase</fullName>
        <shortName evidence="6">16S rRNA m7G methyltransferase</shortName>
    </alternativeName>
</protein>
<dbReference type="Pfam" id="PF02527">
    <property type="entry name" value="GidB"/>
    <property type="match status" value="1"/>
</dbReference>